<dbReference type="SUPFAM" id="SSF88946">
    <property type="entry name" value="Sigma2 domain of RNA polymerase sigma factors"/>
    <property type="match status" value="1"/>
</dbReference>
<dbReference type="InterPro" id="IPR013324">
    <property type="entry name" value="RNA_pol_sigma_r3/r4-like"/>
</dbReference>
<keyword evidence="2" id="KW-0731">Sigma factor</keyword>
<organism evidence="6 7">
    <name type="scientific">Acidithiobacillus thiooxidans ATCC 19377</name>
    <dbReference type="NCBI Taxonomy" id="637390"/>
    <lineage>
        <taxon>Bacteria</taxon>
        <taxon>Pseudomonadati</taxon>
        <taxon>Pseudomonadota</taxon>
        <taxon>Acidithiobacillia</taxon>
        <taxon>Acidithiobacillales</taxon>
        <taxon>Acidithiobacillaceae</taxon>
        <taxon>Acidithiobacillus</taxon>
    </lineage>
</organism>
<dbReference type="NCBIfam" id="TIGR02937">
    <property type="entry name" value="sigma70-ECF"/>
    <property type="match status" value="1"/>
</dbReference>
<evidence type="ECO:0000313" key="7">
    <source>
        <dbReference type="Proteomes" id="UP000363590"/>
    </source>
</evidence>
<dbReference type="Pfam" id="PF00140">
    <property type="entry name" value="Sigma70_r1_2"/>
    <property type="match status" value="1"/>
</dbReference>
<dbReference type="GO" id="GO:0006352">
    <property type="term" value="P:DNA-templated transcription initiation"/>
    <property type="evidence" value="ECO:0007669"/>
    <property type="project" value="InterPro"/>
</dbReference>
<evidence type="ECO:0000256" key="3">
    <source>
        <dbReference type="ARBA" id="ARBA00023125"/>
    </source>
</evidence>
<feature type="domain" description="RNA polymerase sigma-70" evidence="5">
    <location>
        <begin position="112"/>
        <end position="125"/>
    </location>
</feature>
<evidence type="ECO:0000313" key="6">
    <source>
        <dbReference type="EMBL" id="QFX95905.1"/>
    </source>
</evidence>
<dbReference type="Proteomes" id="UP000363590">
    <property type="component" value="Chromosome"/>
</dbReference>
<dbReference type="PRINTS" id="PR00046">
    <property type="entry name" value="SIGMA70FCT"/>
</dbReference>
<dbReference type="InterPro" id="IPR007627">
    <property type="entry name" value="RNA_pol_sigma70_r2"/>
</dbReference>
<dbReference type="KEGG" id="atx:GCD22_01590"/>
<sequence length="305" mass="34828">MARKKESPCNQLEFKTVNEMNIDTTPEVTKTRRNNVNPENKLEAFVSQSSIQTYLKEISCHVLLTKTQEIQLGRLIQQGAHEAWKQLVESNLRLVVQIARRYGQKNSLTLSDLIEEGNLGLMHAAEKFDPDLGYRFSTYATIWIREYIERAIMNQSRMIRLPIPVIKKLRATLNSSSDSEQTKNEAQNHLNERILSLNNAKDADDKTNLGDVIADQGAISIEDQYECKEFENIVHKWVNDLPSPQREIVELFYGINPLGPLNNMQIGTIFGFSAQRASNIRLTAMDELRQMASQLDNSYLNDVSV</sequence>
<dbReference type="InterPro" id="IPR013325">
    <property type="entry name" value="RNA_pol_sigma_r2"/>
</dbReference>
<accession>A0A5P9XPI2</accession>
<name>A0A5P9XPI2_ACITH</name>
<evidence type="ECO:0000256" key="2">
    <source>
        <dbReference type="ARBA" id="ARBA00023082"/>
    </source>
</evidence>
<dbReference type="PANTHER" id="PTHR30603:SF67">
    <property type="entry name" value="RNA POLYMERASE SIGMA FACTOR RPOS"/>
    <property type="match status" value="1"/>
</dbReference>
<dbReference type="Gene3D" id="1.10.601.10">
    <property type="entry name" value="RNA Polymerase Primary Sigma Factor"/>
    <property type="match status" value="1"/>
</dbReference>
<dbReference type="AlphaFoldDB" id="A0A5P9XPI2"/>
<dbReference type="InterPro" id="IPR050239">
    <property type="entry name" value="Sigma-70_RNA_pol_init_factors"/>
</dbReference>
<dbReference type="InterPro" id="IPR000943">
    <property type="entry name" value="RNA_pol_sigma70"/>
</dbReference>
<dbReference type="PROSITE" id="PS00715">
    <property type="entry name" value="SIGMA70_1"/>
    <property type="match status" value="1"/>
</dbReference>
<proteinExistence type="predicted"/>
<dbReference type="Pfam" id="PF04542">
    <property type="entry name" value="Sigma70_r2"/>
    <property type="match status" value="1"/>
</dbReference>
<reference evidence="6 7" key="1">
    <citation type="submission" date="2019-10" db="EMBL/GenBank/DDBJ databases">
        <authorList>
            <person name="Wang R."/>
        </authorList>
    </citation>
    <scope>NUCLEOTIDE SEQUENCE [LARGE SCALE GENOMIC DNA]</scope>
    <source>
        <strain evidence="6 7">ATCC 19377</strain>
    </source>
</reference>
<evidence type="ECO:0000259" key="5">
    <source>
        <dbReference type="PROSITE" id="PS00715"/>
    </source>
</evidence>
<dbReference type="PANTHER" id="PTHR30603">
    <property type="entry name" value="RNA POLYMERASE SIGMA FACTOR RPO"/>
    <property type="match status" value="1"/>
</dbReference>
<dbReference type="GO" id="GO:0003677">
    <property type="term" value="F:DNA binding"/>
    <property type="evidence" value="ECO:0007669"/>
    <property type="project" value="UniProtKB-KW"/>
</dbReference>
<protein>
    <recommendedName>
        <fullName evidence="5">RNA polymerase sigma-70 domain-containing protein</fullName>
    </recommendedName>
</protein>
<keyword evidence="3" id="KW-0238">DNA-binding</keyword>
<evidence type="ECO:0000256" key="4">
    <source>
        <dbReference type="ARBA" id="ARBA00023163"/>
    </source>
</evidence>
<dbReference type="GO" id="GO:0016987">
    <property type="term" value="F:sigma factor activity"/>
    <property type="evidence" value="ECO:0007669"/>
    <property type="project" value="UniProtKB-KW"/>
</dbReference>
<dbReference type="Gene3D" id="1.20.140.160">
    <property type="match status" value="1"/>
</dbReference>
<dbReference type="InterPro" id="IPR009042">
    <property type="entry name" value="RNA_pol_sigma70_r1_2"/>
</dbReference>
<gene>
    <name evidence="6" type="ORF">GCD22_01590</name>
</gene>
<dbReference type="SUPFAM" id="SSF88659">
    <property type="entry name" value="Sigma3 and sigma4 domains of RNA polymerase sigma factors"/>
    <property type="match status" value="1"/>
</dbReference>
<dbReference type="EMBL" id="CP045571">
    <property type="protein sequence ID" value="QFX95905.1"/>
    <property type="molecule type" value="Genomic_DNA"/>
</dbReference>
<evidence type="ECO:0000256" key="1">
    <source>
        <dbReference type="ARBA" id="ARBA00023015"/>
    </source>
</evidence>
<keyword evidence="1" id="KW-0805">Transcription regulation</keyword>
<keyword evidence="4" id="KW-0804">Transcription</keyword>
<dbReference type="InterPro" id="IPR014284">
    <property type="entry name" value="RNA_pol_sigma-70_dom"/>
</dbReference>